<evidence type="ECO:0008006" key="6">
    <source>
        <dbReference type="Google" id="ProtNLM"/>
    </source>
</evidence>
<feature type="transmembrane region" description="Helical" evidence="1">
    <location>
        <begin position="28"/>
        <end position="51"/>
    </location>
</feature>
<keyword evidence="5" id="KW-1185">Reference proteome</keyword>
<dbReference type="EMBL" id="LSUQ01000019">
    <property type="protein sequence ID" value="OAG93940.1"/>
    <property type="molecule type" value="Genomic_DNA"/>
</dbReference>
<dbReference type="EMBL" id="MWPS01000016">
    <property type="protein sequence ID" value="OPG16417.1"/>
    <property type="molecule type" value="Genomic_DNA"/>
</dbReference>
<reference evidence="3 5" key="2">
    <citation type="submission" date="2017-02" db="EMBL/GenBank/DDBJ databases">
        <title>Draft genome of Acidibacillus ferrooxidans Huett2.</title>
        <authorList>
            <person name="Schopf S."/>
        </authorList>
    </citation>
    <scope>NUCLEOTIDE SEQUENCE [LARGE SCALE GENOMIC DNA]</scope>
    <source>
        <strain evidence="3 5">Huett2</strain>
    </source>
</reference>
<organism evidence="2 4">
    <name type="scientific">Ferroacidibacillus organovorans</name>
    <dbReference type="NCBI Taxonomy" id="1765683"/>
    <lineage>
        <taxon>Bacteria</taxon>
        <taxon>Bacillati</taxon>
        <taxon>Bacillota</taxon>
        <taxon>Bacilli</taxon>
        <taxon>Bacillales</taxon>
        <taxon>Alicyclobacillaceae</taxon>
        <taxon>Ferroacidibacillus</taxon>
    </lineage>
</organism>
<sequence>MQLKRDVCGRKTASVPLRQDGLTLLETLASVVVLAIFSTVLLMVLSSFLFYEHLSVQEQQASMLANQQFTVMAQQGALVTLNTTEPKTLMYDGTTYHLSLLNLTSTEPRYANGLVDVEVTVSWVTTFRGTDVTERVTLKQLFTR</sequence>
<dbReference type="Proteomes" id="UP000077421">
    <property type="component" value="Unassembled WGS sequence"/>
</dbReference>
<evidence type="ECO:0000313" key="4">
    <source>
        <dbReference type="Proteomes" id="UP000077421"/>
    </source>
</evidence>
<keyword evidence="1" id="KW-0472">Membrane</keyword>
<evidence type="ECO:0000256" key="1">
    <source>
        <dbReference type="SAM" id="Phobius"/>
    </source>
</evidence>
<keyword evidence="1" id="KW-1133">Transmembrane helix</keyword>
<proteinExistence type="predicted"/>
<keyword evidence="1" id="KW-0812">Transmembrane</keyword>
<evidence type="ECO:0000313" key="2">
    <source>
        <dbReference type="EMBL" id="OAG93940.1"/>
    </source>
</evidence>
<dbReference type="Proteomes" id="UP000190229">
    <property type="component" value="Unassembled WGS sequence"/>
</dbReference>
<evidence type="ECO:0000313" key="5">
    <source>
        <dbReference type="Proteomes" id="UP000190229"/>
    </source>
</evidence>
<protein>
    <recommendedName>
        <fullName evidence="6">Prepilin-type N-terminal cleavage/methylation domain-containing protein</fullName>
    </recommendedName>
</protein>
<gene>
    <name evidence="2" type="ORF">AYW79_07885</name>
    <name evidence="3" type="ORF">B2M26_05945</name>
</gene>
<name>A0A162TE35_9BACL</name>
<comment type="caution">
    <text evidence="2">The sequence shown here is derived from an EMBL/GenBank/DDBJ whole genome shotgun (WGS) entry which is preliminary data.</text>
</comment>
<reference evidence="2 4" key="1">
    <citation type="submission" date="2016-02" db="EMBL/GenBank/DDBJ databases">
        <title>Draft genome sequence of Acidibacillus ferrooxidans SLC66.</title>
        <authorList>
            <person name="Oliveira G."/>
            <person name="Nancucheo I."/>
            <person name="Dall'Agnol H."/>
            <person name="Johnson B."/>
            <person name="Oliveira R."/>
            <person name="Nunes G.L."/>
            <person name="Tzotzos G."/>
            <person name="Orellana S.C."/>
            <person name="Salim A.C."/>
            <person name="Araujo F.M."/>
        </authorList>
    </citation>
    <scope>NUCLEOTIDE SEQUENCE [LARGE SCALE GENOMIC DNA]</scope>
    <source>
        <strain evidence="2 4">SLC66</strain>
    </source>
</reference>
<dbReference type="OrthoDB" id="9933933at2"/>
<dbReference type="AlphaFoldDB" id="A0A162TE35"/>
<dbReference type="STRING" id="1765683.B2M26_05945"/>
<dbReference type="RefSeq" id="WP_067564196.1">
    <property type="nucleotide sequence ID" value="NZ_LSUQ01000019.1"/>
</dbReference>
<evidence type="ECO:0000313" key="3">
    <source>
        <dbReference type="EMBL" id="OPG16417.1"/>
    </source>
</evidence>
<accession>A0A162TE35</accession>